<keyword evidence="3" id="KW-1185">Reference proteome</keyword>
<sequence>MAFVIFWFLLGVVSFWFLHDFPAEPSGADKTQWKIRSKPLRILLRVSMLLAGPIWMVIAVTTGIYLGGEWLFKQLWSALTK</sequence>
<dbReference type="Proteomes" id="UP000244342">
    <property type="component" value="Segment"/>
</dbReference>
<keyword evidence="1" id="KW-1133">Transmembrane helix</keyword>
<keyword evidence="1" id="KW-0812">Transmembrane</keyword>
<evidence type="ECO:0000313" key="2">
    <source>
        <dbReference type="EMBL" id="AVR76129.1"/>
    </source>
</evidence>
<gene>
    <name evidence="2" type="ORF">AhSzw1_93</name>
</gene>
<feature type="transmembrane region" description="Helical" evidence="1">
    <location>
        <begin position="52"/>
        <end position="72"/>
    </location>
</feature>
<organism evidence="2 3">
    <name type="scientific">Aeromonas phage AhSzw-1</name>
    <dbReference type="NCBI Taxonomy" id="2138299"/>
    <lineage>
        <taxon>Viruses</taxon>
        <taxon>Duplodnaviria</taxon>
        <taxon>Heunggongvirae</taxon>
        <taxon>Uroviricota</taxon>
        <taxon>Caudoviricetes</taxon>
        <taxon>Demerecviridae</taxon>
        <taxon>Shenzhenvirus</taxon>
        <taxon>Shenzhenvirus AhSzw1</taxon>
    </lineage>
</organism>
<keyword evidence="1" id="KW-0472">Membrane</keyword>
<dbReference type="EMBL" id="MG676225">
    <property type="protein sequence ID" value="AVR76129.1"/>
    <property type="molecule type" value="Genomic_DNA"/>
</dbReference>
<name>A0A2R4AM51_9CAUD</name>
<protein>
    <submittedName>
        <fullName evidence="2">Major facilitator superfamily transporter</fullName>
    </submittedName>
</protein>
<proteinExistence type="predicted"/>
<evidence type="ECO:0000313" key="3">
    <source>
        <dbReference type="Proteomes" id="UP000244342"/>
    </source>
</evidence>
<reference evidence="3" key="1">
    <citation type="submission" date="2017-12" db="EMBL/GenBank/DDBJ databases">
        <title>Genomic characterization of T5-related Aeromonas hydrophila phages AhSzq-1 and AhSzw-1 and proposal to be two new species.</title>
        <authorList>
            <person name="Yuan S."/>
            <person name="Chen L."/>
            <person name="Ma Y."/>
        </authorList>
    </citation>
    <scope>NUCLEOTIDE SEQUENCE [LARGE SCALE GENOMIC DNA]</scope>
</reference>
<evidence type="ECO:0000256" key="1">
    <source>
        <dbReference type="SAM" id="Phobius"/>
    </source>
</evidence>
<accession>A0A2R4AM51</accession>